<dbReference type="Proteomes" id="UP001327560">
    <property type="component" value="Chromosome 6"/>
</dbReference>
<keyword evidence="4 10" id="KW-0812">Transmembrane</keyword>
<dbReference type="Pfam" id="PF01529">
    <property type="entry name" value="DHHC"/>
    <property type="match status" value="1"/>
</dbReference>
<evidence type="ECO:0000256" key="4">
    <source>
        <dbReference type="ARBA" id="ARBA00022692"/>
    </source>
</evidence>
<dbReference type="GO" id="GO:0005794">
    <property type="term" value="C:Golgi apparatus"/>
    <property type="evidence" value="ECO:0007669"/>
    <property type="project" value="TreeGrafter"/>
</dbReference>
<dbReference type="InterPro" id="IPR039859">
    <property type="entry name" value="PFA4/ZDH16/20/ERF2-like"/>
</dbReference>
<evidence type="ECO:0000313" key="13">
    <source>
        <dbReference type="Proteomes" id="UP001327560"/>
    </source>
</evidence>
<feature type="transmembrane region" description="Helical" evidence="10">
    <location>
        <begin position="243"/>
        <end position="265"/>
    </location>
</feature>
<feature type="transmembrane region" description="Helical" evidence="10">
    <location>
        <begin position="209"/>
        <end position="231"/>
    </location>
</feature>
<protein>
    <recommendedName>
        <fullName evidence="10">S-acyltransferase</fullName>
        <ecNumber evidence="10">2.3.1.225</ecNumber>
    </recommendedName>
    <alternativeName>
        <fullName evidence="10">Palmitoyltransferase</fullName>
    </alternativeName>
</protein>
<keyword evidence="5 10" id="KW-1133">Transmembrane helix</keyword>
<keyword evidence="6 10" id="KW-0472">Membrane</keyword>
<feature type="transmembrane region" description="Helical" evidence="10">
    <location>
        <begin position="37"/>
        <end position="57"/>
    </location>
</feature>
<comment type="catalytic activity">
    <reaction evidence="10">
        <text>L-cysteinyl-[protein] + hexadecanoyl-CoA = S-hexadecanoyl-L-cysteinyl-[protein] + CoA</text>
        <dbReference type="Rhea" id="RHEA:36683"/>
        <dbReference type="Rhea" id="RHEA-COMP:10131"/>
        <dbReference type="Rhea" id="RHEA-COMP:11032"/>
        <dbReference type="ChEBI" id="CHEBI:29950"/>
        <dbReference type="ChEBI" id="CHEBI:57287"/>
        <dbReference type="ChEBI" id="CHEBI:57379"/>
        <dbReference type="ChEBI" id="CHEBI:74151"/>
        <dbReference type="EC" id="2.3.1.225"/>
    </reaction>
</comment>
<keyword evidence="9 10" id="KW-0012">Acyltransferase</keyword>
<gene>
    <name evidence="12" type="ORF">Cni_G18484</name>
</gene>
<dbReference type="InterPro" id="IPR001594">
    <property type="entry name" value="Palmitoyltrfase_DHHC"/>
</dbReference>
<dbReference type="EC" id="2.3.1.225" evidence="10"/>
<dbReference type="PANTHER" id="PTHR22883">
    <property type="entry name" value="ZINC FINGER DHHC DOMAIN CONTAINING PROTEIN"/>
    <property type="match status" value="1"/>
</dbReference>
<feature type="domain" description="Palmitoyltransferase DHHC" evidence="11">
    <location>
        <begin position="165"/>
        <end position="281"/>
    </location>
</feature>
<sequence length="346" mass="39472">MAAAGVCSAARAAREKLCEGCSLLCPGLSDPATRSSWGLKTAMVLIHVMFVGVIFLFDANLIRKTRDEPWYTAAYLVIFAATLIQYFLTSGSSPGYVIDAMRAEHGTNTAFSHPILEQSNSRNGNIISPMNDSQLESQTSRLTSSSWLKHVMDLYPPGSAIRNWTCTYCNIVQPPRAKHCHDCEKCILQFDHHCVWLGTCVGQGNHRRFWWYTFEETVLSVWTVVLYISFLRSKVEKAWWQDFIVIVLLAALMFCMIFLLLLLLFHSYLALTNQTTYEIVRRRRILYMRGIPEKVSPFSRGICRNLFTFCCSRNSIYTLEAVPTMEELEARARPYTCVDIISCRCC</sequence>
<evidence type="ECO:0000256" key="1">
    <source>
        <dbReference type="ARBA" id="ARBA00004127"/>
    </source>
</evidence>
<keyword evidence="7" id="KW-0564">Palmitate</keyword>
<evidence type="ECO:0000313" key="12">
    <source>
        <dbReference type="EMBL" id="WOL09731.1"/>
    </source>
</evidence>
<evidence type="ECO:0000256" key="2">
    <source>
        <dbReference type="ARBA" id="ARBA00008574"/>
    </source>
</evidence>
<dbReference type="PROSITE" id="PS50216">
    <property type="entry name" value="DHHC"/>
    <property type="match status" value="1"/>
</dbReference>
<evidence type="ECO:0000256" key="9">
    <source>
        <dbReference type="ARBA" id="ARBA00023315"/>
    </source>
</evidence>
<reference evidence="12 13" key="1">
    <citation type="submission" date="2023-10" db="EMBL/GenBank/DDBJ databases">
        <title>Chromosome-scale genome assembly provides insights into flower coloration mechanisms of Canna indica.</title>
        <authorList>
            <person name="Li C."/>
        </authorList>
    </citation>
    <scope>NUCLEOTIDE SEQUENCE [LARGE SCALE GENOMIC DNA]</scope>
    <source>
        <tissue evidence="12">Flower</tissue>
    </source>
</reference>
<keyword evidence="3 10" id="KW-0808">Transferase</keyword>
<comment type="subcellular location">
    <subcellularLocation>
        <location evidence="1">Endomembrane system</location>
        <topology evidence="1">Multi-pass membrane protein</topology>
    </subcellularLocation>
</comment>
<evidence type="ECO:0000256" key="8">
    <source>
        <dbReference type="ARBA" id="ARBA00023288"/>
    </source>
</evidence>
<dbReference type="AlphaFoldDB" id="A0AAQ3KPS7"/>
<dbReference type="GO" id="GO:0019706">
    <property type="term" value="F:protein-cysteine S-palmitoyltransferase activity"/>
    <property type="evidence" value="ECO:0007669"/>
    <property type="project" value="UniProtKB-EC"/>
</dbReference>
<comment type="domain">
    <text evidence="10">The DHHC domain is required for palmitoyltransferase activity.</text>
</comment>
<name>A0AAQ3KPS7_9LILI</name>
<evidence type="ECO:0000256" key="5">
    <source>
        <dbReference type="ARBA" id="ARBA00022989"/>
    </source>
</evidence>
<dbReference type="GO" id="GO:0006612">
    <property type="term" value="P:protein targeting to membrane"/>
    <property type="evidence" value="ECO:0007669"/>
    <property type="project" value="TreeGrafter"/>
</dbReference>
<evidence type="ECO:0000256" key="7">
    <source>
        <dbReference type="ARBA" id="ARBA00023139"/>
    </source>
</evidence>
<evidence type="ECO:0000256" key="10">
    <source>
        <dbReference type="RuleBase" id="RU079119"/>
    </source>
</evidence>
<comment type="similarity">
    <text evidence="2 10">Belongs to the DHHC palmitoyltransferase family.</text>
</comment>
<dbReference type="GO" id="GO:0005783">
    <property type="term" value="C:endoplasmic reticulum"/>
    <property type="evidence" value="ECO:0007669"/>
    <property type="project" value="TreeGrafter"/>
</dbReference>
<accession>A0AAQ3KPS7</accession>
<evidence type="ECO:0000256" key="6">
    <source>
        <dbReference type="ARBA" id="ARBA00023136"/>
    </source>
</evidence>
<keyword evidence="13" id="KW-1185">Reference proteome</keyword>
<dbReference type="EMBL" id="CP136895">
    <property type="protein sequence ID" value="WOL09731.1"/>
    <property type="molecule type" value="Genomic_DNA"/>
</dbReference>
<dbReference type="PANTHER" id="PTHR22883:SF301">
    <property type="entry name" value="PALMITOYLTRANSFERASE ZDHHC12"/>
    <property type="match status" value="1"/>
</dbReference>
<evidence type="ECO:0000256" key="3">
    <source>
        <dbReference type="ARBA" id="ARBA00022679"/>
    </source>
</evidence>
<evidence type="ECO:0000259" key="11">
    <source>
        <dbReference type="Pfam" id="PF01529"/>
    </source>
</evidence>
<keyword evidence="8" id="KW-0449">Lipoprotein</keyword>
<feature type="transmembrane region" description="Helical" evidence="10">
    <location>
        <begin position="69"/>
        <end position="88"/>
    </location>
</feature>
<organism evidence="12 13">
    <name type="scientific">Canna indica</name>
    <name type="common">Indian-shot</name>
    <dbReference type="NCBI Taxonomy" id="4628"/>
    <lineage>
        <taxon>Eukaryota</taxon>
        <taxon>Viridiplantae</taxon>
        <taxon>Streptophyta</taxon>
        <taxon>Embryophyta</taxon>
        <taxon>Tracheophyta</taxon>
        <taxon>Spermatophyta</taxon>
        <taxon>Magnoliopsida</taxon>
        <taxon>Liliopsida</taxon>
        <taxon>Zingiberales</taxon>
        <taxon>Cannaceae</taxon>
        <taxon>Canna</taxon>
    </lineage>
</organism>
<proteinExistence type="inferred from homology"/>